<reference evidence="1" key="1">
    <citation type="submission" date="2023-10" db="EMBL/GenBank/DDBJ databases">
        <title>Chromosome-level genome of the transformable northern wattle, Acacia crassicarpa.</title>
        <authorList>
            <person name="Massaro I."/>
            <person name="Sinha N.R."/>
            <person name="Poethig S."/>
            <person name="Leichty A.R."/>
        </authorList>
    </citation>
    <scope>NUCLEOTIDE SEQUENCE</scope>
    <source>
        <strain evidence="1">Acra3RX</strain>
        <tissue evidence="1">Leaf</tissue>
    </source>
</reference>
<sequence>MEEQENDEEDIISTNILFSDEDNEEKARMNGQHTEHINGKTIVQKGAAKQQLLQQHSLRSIESTVVIRQLPSEGLSFQLWPAATTLVSLLDGYRCDSASSPLTSTLSVFSVDANRRPLNILELGSGTGIVGIVAAITLGANVTATDLPHVVPNIQFNANANAGLLASDGGAVNVAPLRWGHADDVEVIGRDFDLILASDVVYHDHLYEPLLQTLSMLLLGIRRKKTVFVMAHLRRWKKESVFFKKARKLFNVDVLHLDNPCDGSRVGVVVYRFDGKG</sequence>
<protein>
    <submittedName>
        <fullName evidence="1">Uncharacterized protein</fullName>
    </submittedName>
</protein>
<keyword evidence="2" id="KW-1185">Reference proteome</keyword>
<accession>A0AAE1JZG6</accession>
<dbReference type="InterPro" id="IPR019410">
    <property type="entry name" value="Methyltransf_16"/>
</dbReference>
<dbReference type="PANTHER" id="PTHR14614:SF132">
    <property type="entry name" value="PROTEIN-LYSINE METHYLTRANSFERASE C42C1.13"/>
    <property type="match status" value="1"/>
</dbReference>
<dbReference type="SUPFAM" id="SSF53335">
    <property type="entry name" value="S-adenosyl-L-methionine-dependent methyltransferases"/>
    <property type="match status" value="1"/>
</dbReference>
<name>A0AAE1JZG6_9FABA</name>
<dbReference type="CDD" id="cd02440">
    <property type="entry name" value="AdoMet_MTases"/>
    <property type="match status" value="1"/>
</dbReference>
<dbReference type="Pfam" id="PF10294">
    <property type="entry name" value="Methyltransf_16"/>
    <property type="match status" value="1"/>
</dbReference>
<dbReference type="InterPro" id="IPR029063">
    <property type="entry name" value="SAM-dependent_MTases_sf"/>
</dbReference>
<dbReference type="Gene3D" id="3.40.50.150">
    <property type="entry name" value="Vaccinia Virus protein VP39"/>
    <property type="match status" value="1"/>
</dbReference>
<dbReference type="PANTHER" id="PTHR14614">
    <property type="entry name" value="HEPATOCELLULAR CARCINOMA-ASSOCIATED ANTIGEN"/>
    <property type="match status" value="1"/>
</dbReference>
<gene>
    <name evidence="1" type="ORF">QN277_027760</name>
</gene>
<dbReference type="AlphaFoldDB" id="A0AAE1JZG6"/>
<evidence type="ECO:0000313" key="2">
    <source>
        <dbReference type="Proteomes" id="UP001293593"/>
    </source>
</evidence>
<evidence type="ECO:0000313" key="1">
    <source>
        <dbReference type="EMBL" id="KAK4262174.1"/>
    </source>
</evidence>
<dbReference type="Proteomes" id="UP001293593">
    <property type="component" value="Unassembled WGS sequence"/>
</dbReference>
<organism evidence="1 2">
    <name type="scientific">Acacia crassicarpa</name>
    <name type="common">northern wattle</name>
    <dbReference type="NCBI Taxonomy" id="499986"/>
    <lineage>
        <taxon>Eukaryota</taxon>
        <taxon>Viridiplantae</taxon>
        <taxon>Streptophyta</taxon>
        <taxon>Embryophyta</taxon>
        <taxon>Tracheophyta</taxon>
        <taxon>Spermatophyta</taxon>
        <taxon>Magnoliopsida</taxon>
        <taxon>eudicotyledons</taxon>
        <taxon>Gunneridae</taxon>
        <taxon>Pentapetalae</taxon>
        <taxon>rosids</taxon>
        <taxon>fabids</taxon>
        <taxon>Fabales</taxon>
        <taxon>Fabaceae</taxon>
        <taxon>Caesalpinioideae</taxon>
        <taxon>mimosoid clade</taxon>
        <taxon>Acacieae</taxon>
        <taxon>Acacia</taxon>
    </lineage>
</organism>
<proteinExistence type="predicted"/>
<dbReference type="EMBL" id="JAWXYG010000009">
    <property type="protein sequence ID" value="KAK4262174.1"/>
    <property type="molecule type" value="Genomic_DNA"/>
</dbReference>
<comment type="caution">
    <text evidence="1">The sequence shown here is derived from an EMBL/GenBank/DDBJ whole genome shotgun (WGS) entry which is preliminary data.</text>
</comment>